<evidence type="ECO:0000313" key="2">
    <source>
        <dbReference type="Proteomes" id="UP000789366"/>
    </source>
</evidence>
<proteinExistence type="predicted"/>
<keyword evidence="2" id="KW-1185">Reference proteome</keyword>
<name>A0ACA9RDJ2_9GLOM</name>
<comment type="caution">
    <text evidence="1">The sequence shown here is derived from an EMBL/GenBank/DDBJ whole genome shotgun (WGS) entry which is preliminary data.</text>
</comment>
<dbReference type="Proteomes" id="UP000789366">
    <property type="component" value="Unassembled WGS sequence"/>
</dbReference>
<organism evidence="1 2">
    <name type="scientific">Cetraspora pellucida</name>
    <dbReference type="NCBI Taxonomy" id="1433469"/>
    <lineage>
        <taxon>Eukaryota</taxon>
        <taxon>Fungi</taxon>
        <taxon>Fungi incertae sedis</taxon>
        <taxon>Mucoromycota</taxon>
        <taxon>Glomeromycotina</taxon>
        <taxon>Glomeromycetes</taxon>
        <taxon>Diversisporales</taxon>
        <taxon>Gigasporaceae</taxon>
        <taxon>Cetraspora</taxon>
    </lineage>
</organism>
<sequence>MELARRTSNTYAANHYSLDLTMFGRWVKLFSQGTPSKKNSRRVGSGRRAFFPEEEAQLYEWVKEVRQNSLAVTYSNLRIKMAEIMSKSSKQTKDETKKFAISNFKFSPRWLRCFLKRHDLSLRRKTKIAQKLPRDLEDQLLSFQRFVIRLRQKNEYPLSLIANMDETPIWFDMAGNLTVDQTGAKT</sequence>
<accession>A0ACA9RDJ2</accession>
<evidence type="ECO:0000313" key="1">
    <source>
        <dbReference type="EMBL" id="CAG8788695.1"/>
    </source>
</evidence>
<feature type="non-terminal residue" evidence="1">
    <location>
        <position position="186"/>
    </location>
</feature>
<gene>
    <name evidence="1" type="ORF">SPELUC_LOCUS17029</name>
</gene>
<dbReference type="EMBL" id="CAJVPW010066961">
    <property type="protein sequence ID" value="CAG8788695.1"/>
    <property type="molecule type" value="Genomic_DNA"/>
</dbReference>
<protein>
    <submittedName>
        <fullName evidence="1">736_t:CDS:1</fullName>
    </submittedName>
</protein>
<reference evidence="1" key="1">
    <citation type="submission" date="2021-06" db="EMBL/GenBank/DDBJ databases">
        <authorList>
            <person name="Kallberg Y."/>
            <person name="Tangrot J."/>
            <person name="Rosling A."/>
        </authorList>
    </citation>
    <scope>NUCLEOTIDE SEQUENCE</scope>
    <source>
        <strain evidence="1">28 12/20/2015</strain>
    </source>
</reference>